<evidence type="ECO:0000313" key="2">
    <source>
        <dbReference type="Ensembl" id="ENSCPRP00005008020.1"/>
    </source>
</evidence>
<dbReference type="Gene3D" id="1.10.287.2070">
    <property type="match status" value="1"/>
</dbReference>
<proteinExistence type="predicted"/>
<dbReference type="AlphaFoldDB" id="A0A7M4EE62"/>
<accession>A0A7M4EE62</accession>
<name>A0A7M4EE62_CROPO</name>
<protein>
    <submittedName>
        <fullName evidence="2">StAR related lipid transfer domain containing 13</fullName>
    </submittedName>
</protein>
<dbReference type="GO" id="GO:0030036">
    <property type="term" value="P:actin cytoskeleton organization"/>
    <property type="evidence" value="ECO:0007669"/>
    <property type="project" value="TreeGrafter"/>
</dbReference>
<dbReference type="Proteomes" id="UP000594220">
    <property type="component" value="Unplaced"/>
</dbReference>
<dbReference type="PANTHER" id="PTHR12659">
    <property type="entry name" value="RHO-TYPE GTPASE ACTIVATING PROTEIN"/>
    <property type="match status" value="1"/>
</dbReference>
<dbReference type="PANTHER" id="PTHR12659:SF6">
    <property type="entry name" value="STAR-RELATED LIPID TRANSFER PROTEIN 13"/>
    <property type="match status" value="1"/>
</dbReference>
<evidence type="ECO:0000313" key="3">
    <source>
        <dbReference type="Proteomes" id="UP000594220"/>
    </source>
</evidence>
<feature type="domain" description="SAM" evidence="1">
    <location>
        <begin position="60"/>
        <end position="100"/>
    </location>
</feature>
<dbReference type="Pfam" id="PF07647">
    <property type="entry name" value="SAM_2"/>
    <property type="match status" value="1"/>
</dbReference>
<dbReference type="InterPro" id="IPR001660">
    <property type="entry name" value="SAM"/>
</dbReference>
<dbReference type="GO" id="GO:0005096">
    <property type="term" value="F:GTPase activator activity"/>
    <property type="evidence" value="ECO:0007669"/>
    <property type="project" value="TreeGrafter"/>
</dbReference>
<evidence type="ECO:0000259" key="1">
    <source>
        <dbReference type="Pfam" id="PF07647"/>
    </source>
</evidence>
<gene>
    <name evidence="2" type="primary">STARD13</name>
</gene>
<dbReference type="Ensembl" id="ENSCPRT00005009429.1">
    <property type="protein sequence ID" value="ENSCPRP00005008020.1"/>
    <property type="gene ID" value="ENSCPRG00005005707.1"/>
</dbReference>
<dbReference type="GO" id="GO:0035023">
    <property type="term" value="P:regulation of Rho protein signal transduction"/>
    <property type="evidence" value="ECO:0007669"/>
    <property type="project" value="TreeGrafter"/>
</dbReference>
<dbReference type="SUPFAM" id="SSF47769">
    <property type="entry name" value="SAM/Pointed domain"/>
    <property type="match status" value="1"/>
</dbReference>
<keyword evidence="3" id="KW-1185">Reference proteome</keyword>
<organism evidence="2 3">
    <name type="scientific">Crocodylus porosus</name>
    <name type="common">Saltwater crocodile</name>
    <name type="synonym">Estuarine crocodile</name>
    <dbReference type="NCBI Taxonomy" id="8502"/>
    <lineage>
        <taxon>Eukaryota</taxon>
        <taxon>Metazoa</taxon>
        <taxon>Chordata</taxon>
        <taxon>Craniata</taxon>
        <taxon>Vertebrata</taxon>
        <taxon>Euteleostomi</taxon>
        <taxon>Archelosauria</taxon>
        <taxon>Archosauria</taxon>
        <taxon>Crocodylia</taxon>
        <taxon>Longirostres</taxon>
        <taxon>Crocodylidae</taxon>
        <taxon>Crocodylus</taxon>
    </lineage>
</organism>
<dbReference type="GeneTree" id="ENSGT00950000183061"/>
<reference evidence="2" key="2">
    <citation type="submission" date="2025-09" db="UniProtKB">
        <authorList>
            <consortium name="Ensembl"/>
        </authorList>
    </citation>
    <scope>IDENTIFICATION</scope>
</reference>
<dbReference type="InterPro" id="IPR013761">
    <property type="entry name" value="SAM/pointed_sf"/>
</dbReference>
<sequence length="136" mass="15906">MLKQVPRTSGSNCYHLNSMSPESQEMCLRFDQTPRRPPYRRSRILARHQLLTKIQQEIEAKETCDWLRAAGFPQYAHLYEDSQFPIDIAAVKTDHDFLDKDLVEPLCRYSLQNTVYNLGQKILKEGPNFSPKNHKI</sequence>
<reference evidence="2" key="1">
    <citation type="submission" date="2025-08" db="UniProtKB">
        <authorList>
            <consortium name="Ensembl"/>
        </authorList>
    </citation>
    <scope>IDENTIFICATION</scope>
</reference>